<dbReference type="OrthoDB" id="1668596at2759"/>
<reference evidence="2" key="1">
    <citation type="submission" date="2020-01" db="EMBL/GenBank/DDBJ databases">
        <title>Genome sequence of Kobresia littledalei, the first chromosome-level genome in the family Cyperaceae.</title>
        <authorList>
            <person name="Qu G."/>
        </authorList>
    </citation>
    <scope>NUCLEOTIDE SEQUENCE</scope>
    <source>
        <strain evidence="2">C.B.Clarke</strain>
        <tissue evidence="2">Leaf</tissue>
    </source>
</reference>
<comment type="caution">
    <text evidence="2">The sequence shown here is derived from an EMBL/GenBank/DDBJ whole genome shotgun (WGS) entry which is preliminary data.</text>
</comment>
<evidence type="ECO:0000256" key="1">
    <source>
        <dbReference type="SAM" id="Phobius"/>
    </source>
</evidence>
<keyword evidence="3" id="KW-1185">Reference proteome</keyword>
<keyword evidence="1" id="KW-0472">Membrane</keyword>
<accession>A0A833RL62</accession>
<sequence>MSLQLWSWERLLCGEIGDWYRIPSSFLALVVLLWFARDGMRDMAELKLAVQNLFPVKQLGPPYWALLAFRPVIFLETS</sequence>
<organism evidence="2 3">
    <name type="scientific">Carex littledalei</name>
    <dbReference type="NCBI Taxonomy" id="544730"/>
    <lineage>
        <taxon>Eukaryota</taxon>
        <taxon>Viridiplantae</taxon>
        <taxon>Streptophyta</taxon>
        <taxon>Embryophyta</taxon>
        <taxon>Tracheophyta</taxon>
        <taxon>Spermatophyta</taxon>
        <taxon>Magnoliopsida</taxon>
        <taxon>Liliopsida</taxon>
        <taxon>Poales</taxon>
        <taxon>Cyperaceae</taxon>
        <taxon>Cyperoideae</taxon>
        <taxon>Cariceae</taxon>
        <taxon>Carex</taxon>
        <taxon>Carex subgen. Euthyceras</taxon>
    </lineage>
</organism>
<evidence type="ECO:0000313" key="2">
    <source>
        <dbReference type="EMBL" id="KAF3336664.1"/>
    </source>
</evidence>
<feature type="transmembrane region" description="Helical" evidence="1">
    <location>
        <begin position="20"/>
        <end position="36"/>
    </location>
</feature>
<dbReference type="EMBL" id="SWLB01000007">
    <property type="protein sequence ID" value="KAF3336664.1"/>
    <property type="molecule type" value="Genomic_DNA"/>
</dbReference>
<protein>
    <submittedName>
        <fullName evidence="2">Conserved oligomeric Golgi complex subunit 5-like protein</fullName>
    </submittedName>
</protein>
<keyword evidence="1" id="KW-0812">Transmembrane</keyword>
<keyword evidence="1" id="KW-1133">Transmembrane helix</keyword>
<name>A0A833RL62_9POAL</name>
<evidence type="ECO:0000313" key="3">
    <source>
        <dbReference type="Proteomes" id="UP000623129"/>
    </source>
</evidence>
<gene>
    <name evidence="2" type="ORF">FCM35_KLT19250</name>
</gene>
<dbReference type="AlphaFoldDB" id="A0A833RL62"/>
<dbReference type="Proteomes" id="UP000623129">
    <property type="component" value="Unassembled WGS sequence"/>
</dbReference>
<proteinExistence type="predicted"/>